<comment type="caution">
    <text evidence="1">The sequence shown here is derived from an EMBL/GenBank/DDBJ whole genome shotgun (WGS) entry which is preliminary data.</text>
</comment>
<gene>
    <name evidence="1" type="ORF">D779_2105</name>
</gene>
<evidence type="ECO:0000313" key="1">
    <source>
        <dbReference type="EMBL" id="EXJ14899.1"/>
    </source>
</evidence>
<keyword evidence="2" id="KW-1185">Reference proteome</keyword>
<protein>
    <submittedName>
        <fullName evidence="1">Uncharacterized protein</fullName>
    </submittedName>
</protein>
<dbReference type="EMBL" id="AONC01000035">
    <property type="protein sequence ID" value="EXJ14899.1"/>
    <property type="molecule type" value="Genomic_DNA"/>
</dbReference>
<dbReference type="STRING" id="1249627.D779_2105"/>
<accession>W9V6A7</accession>
<organism evidence="1 2">
    <name type="scientific">Imhoffiella purpurea</name>
    <dbReference type="NCBI Taxonomy" id="1249627"/>
    <lineage>
        <taxon>Bacteria</taxon>
        <taxon>Pseudomonadati</taxon>
        <taxon>Pseudomonadota</taxon>
        <taxon>Gammaproteobacteria</taxon>
        <taxon>Chromatiales</taxon>
        <taxon>Chromatiaceae</taxon>
        <taxon>Imhoffiella</taxon>
    </lineage>
</organism>
<dbReference type="AlphaFoldDB" id="W9V6A7"/>
<evidence type="ECO:0000313" key="2">
    <source>
        <dbReference type="Proteomes" id="UP000019460"/>
    </source>
</evidence>
<reference evidence="1 2" key="1">
    <citation type="submission" date="2012-11" db="EMBL/GenBank/DDBJ databases">
        <title>Genome assembly of Thiorhodococcus sp. AK35.</title>
        <authorList>
            <person name="Nupur N."/>
            <person name="Khatri I."/>
            <person name="Subramanian S."/>
            <person name="Pinnaka A."/>
        </authorList>
    </citation>
    <scope>NUCLEOTIDE SEQUENCE [LARGE SCALE GENOMIC DNA]</scope>
    <source>
        <strain evidence="1 2">AK35</strain>
    </source>
</reference>
<proteinExistence type="predicted"/>
<dbReference type="Proteomes" id="UP000019460">
    <property type="component" value="Unassembled WGS sequence"/>
</dbReference>
<sequence>MRPKRHRGWPRAWFRLRALLVFRAGRIPRRRGWKNCWVSRT</sequence>
<name>W9V6A7_9GAMM</name>